<comment type="catalytic activity">
    <reaction evidence="11 12">
        <text>a UDP-3-O-[(3R)-3-hydroxyacyl]-N-acetyl-alpha-D-glucosamine + H2O = a UDP-3-O-[(3R)-3-hydroxyacyl]-alpha-D-glucosamine + acetate</text>
        <dbReference type="Rhea" id="RHEA:67816"/>
        <dbReference type="ChEBI" id="CHEBI:15377"/>
        <dbReference type="ChEBI" id="CHEBI:30089"/>
        <dbReference type="ChEBI" id="CHEBI:137740"/>
        <dbReference type="ChEBI" id="CHEBI:173225"/>
        <dbReference type="EC" id="3.5.1.108"/>
    </reaction>
</comment>
<evidence type="ECO:0000313" key="14">
    <source>
        <dbReference type="Proteomes" id="UP000680020"/>
    </source>
</evidence>
<dbReference type="AlphaFoldDB" id="A0A165H5F6"/>
<dbReference type="Pfam" id="PF03331">
    <property type="entry name" value="LpxC"/>
    <property type="match status" value="1"/>
</dbReference>
<feature type="binding site" evidence="12">
    <location>
        <position position="244"/>
    </location>
    <ligand>
        <name>Zn(2+)</name>
        <dbReference type="ChEBI" id="CHEBI:29105"/>
    </ligand>
</feature>
<dbReference type="RefSeq" id="WP_063455662.1">
    <property type="nucleotide sequence ID" value="NZ_CP115969.1"/>
</dbReference>
<dbReference type="InterPro" id="IPR020568">
    <property type="entry name" value="Ribosomal_Su5_D2-typ_SF"/>
</dbReference>
<evidence type="ECO:0000256" key="7">
    <source>
        <dbReference type="ARBA" id="ARBA00022723"/>
    </source>
</evidence>
<dbReference type="Gene3D" id="3.30.230.20">
    <property type="entry name" value="lpxc deacetylase, domain 1"/>
    <property type="match status" value="1"/>
</dbReference>
<dbReference type="EC" id="3.5.1.108" evidence="4 12"/>
<dbReference type="GO" id="GO:0046872">
    <property type="term" value="F:metal ion binding"/>
    <property type="evidence" value="ECO:0007669"/>
    <property type="project" value="UniProtKB-KW"/>
</dbReference>
<keyword evidence="8 12" id="KW-0378">Hydrolase</keyword>
<evidence type="ECO:0000256" key="4">
    <source>
        <dbReference type="ARBA" id="ARBA00012745"/>
    </source>
</evidence>
<comment type="cofactor">
    <cofactor evidence="1 12">
        <name>Zn(2+)</name>
        <dbReference type="ChEBI" id="CHEBI:29105"/>
    </cofactor>
</comment>
<comment type="function">
    <text evidence="2 12">Catalyzes the hydrolysis of UDP-3-O-myristoyl-N-acetylglucosamine to form UDP-3-O-myristoylglucosamine and acetate, the committed step in lipid A biosynthesis.</text>
</comment>
<reference evidence="13" key="1">
    <citation type="submission" date="2021-03" db="EMBL/GenBank/DDBJ databases">
        <title>Identification and antibiotic profiling of Wohlfahrtiimonas chitiniclastica, an underestimated human pathogen.</title>
        <authorList>
            <person name="Kopf A."/>
            <person name="Bunk B."/>
            <person name="Coldewey S."/>
            <person name="Gunzer F."/>
            <person name="Riedel T."/>
            <person name="Schroettner P."/>
        </authorList>
    </citation>
    <scope>NUCLEOTIDE SEQUENCE</scope>
    <source>
        <strain evidence="13">DSM 100917</strain>
    </source>
</reference>
<dbReference type="EMBL" id="JAGIBU010000011">
    <property type="protein sequence ID" value="MBS7825358.1"/>
    <property type="molecule type" value="Genomic_DNA"/>
</dbReference>
<evidence type="ECO:0000256" key="8">
    <source>
        <dbReference type="ARBA" id="ARBA00022801"/>
    </source>
</evidence>
<comment type="similarity">
    <text evidence="12">Belongs to the LpxC family.</text>
</comment>
<dbReference type="Proteomes" id="UP000680020">
    <property type="component" value="Unassembled WGS sequence"/>
</dbReference>
<organism evidence="13 14">
    <name type="scientific">Wohlfahrtiimonas chitiniclastica</name>
    <dbReference type="NCBI Taxonomy" id="400946"/>
    <lineage>
        <taxon>Bacteria</taxon>
        <taxon>Pseudomonadati</taxon>
        <taxon>Pseudomonadota</taxon>
        <taxon>Gammaproteobacteria</taxon>
        <taxon>Cardiobacteriales</taxon>
        <taxon>Ignatzschineriaceae</taxon>
        <taxon>Wohlfahrtiimonas</taxon>
    </lineage>
</organism>
<evidence type="ECO:0000256" key="11">
    <source>
        <dbReference type="ARBA" id="ARBA00024535"/>
    </source>
</evidence>
<keyword evidence="6 12" id="KW-0441">Lipid A biosynthesis</keyword>
<keyword evidence="9 12" id="KW-0862">Zinc</keyword>
<evidence type="ECO:0000256" key="2">
    <source>
        <dbReference type="ARBA" id="ARBA00002923"/>
    </source>
</evidence>
<feature type="active site" description="Proton donor" evidence="12">
    <location>
        <position position="267"/>
    </location>
</feature>
<feature type="binding site" evidence="12">
    <location>
        <position position="81"/>
    </location>
    <ligand>
        <name>Zn(2+)</name>
        <dbReference type="ChEBI" id="CHEBI:29105"/>
    </ligand>
</feature>
<dbReference type="SUPFAM" id="SSF54211">
    <property type="entry name" value="Ribosomal protein S5 domain 2-like"/>
    <property type="match status" value="2"/>
</dbReference>
<dbReference type="HAMAP" id="MF_00388">
    <property type="entry name" value="LpxC"/>
    <property type="match status" value="1"/>
</dbReference>
<comment type="pathway">
    <text evidence="3 12">Glycolipid biosynthesis; lipid IV(A) biosynthesis; lipid IV(A) from (3R)-3-hydroxytetradecanoyl-[acyl-carrier-protein] and UDP-N-acetyl-alpha-D-glucosamine: step 2/6.</text>
</comment>
<dbReference type="PANTHER" id="PTHR33694:SF1">
    <property type="entry name" value="UDP-3-O-ACYL-N-ACETYLGLUCOSAMINE DEACETYLASE 1, MITOCHONDRIAL-RELATED"/>
    <property type="match status" value="1"/>
</dbReference>
<evidence type="ECO:0000256" key="5">
    <source>
        <dbReference type="ARBA" id="ARBA00022516"/>
    </source>
</evidence>
<name>A0A165H5F6_9GAMM</name>
<dbReference type="PANTHER" id="PTHR33694">
    <property type="entry name" value="UDP-3-O-ACYL-N-ACETYLGLUCOSAMINE DEACETYLASE 1, MITOCHONDRIAL-RELATED"/>
    <property type="match status" value="1"/>
</dbReference>
<evidence type="ECO:0000256" key="1">
    <source>
        <dbReference type="ARBA" id="ARBA00001947"/>
    </source>
</evidence>
<evidence type="ECO:0000313" key="13">
    <source>
        <dbReference type="EMBL" id="MBS7825358.1"/>
    </source>
</evidence>
<dbReference type="Gene3D" id="3.30.1700.10">
    <property type="entry name" value="lpxc deacetylase, domain 2"/>
    <property type="match status" value="1"/>
</dbReference>
<dbReference type="GO" id="GO:0009245">
    <property type="term" value="P:lipid A biosynthetic process"/>
    <property type="evidence" value="ECO:0007669"/>
    <property type="project" value="UniProtKB-UniRule"/>
</dbReference>
<dbReference type="InterPro" id="IPR004463">
    <property type="entry name" value="UDP-acyl_GlcNac_deAcase"/>
</dbReference>
<dbReference type="InterPro" id="IPR011334">
    <property type="entry name" value="UDP-acyl_GlcNac_deAcase_C"/>
</dbReference>
<dbReference type="NCBIfam" id="TIGR00325">
    <property type="entry name" value="lpxC"/>
    <property type="match status" value="1"/>
</dbReference>
<keyword evidence="5 12" id="KW-0444">Lipid biosynthesis</keyword>
<gene>
    <name evidence="12" type="primary">lpxC</name>
    <name evidence="13" type="ORF">J7561_09105</name>
</gene>
<dbReference type="GeneID" id="58264161"/>
<evidence type="ECO:0000256" key="9">
    <source>
        <dbReference type="ARBA" id="ARBA00022833"/>
    </source>
</evidence>
<evidence type="ECO:0000256" key="6">
    <source>
        <dbReference type="ARBA" id="ARBA00022556"/>
    </source>
</evidence>
<dbReference type="InterPro" id="IPR015870">
    <property type="entry name" value="UDP-acyl_N-AcGlcN_deAcase_N"/>
</dbReference>
<evidence type="ECO:0000256" key="3">
    <source>
        <dbReference type="ARBA" id="ARBA00005002"/>
    </source>
</evidence>
<accession>A0A165H5F6</accession>
<keyword evidence="7 12" id="KW-0479">Metal-binding</keyword>
<dbReference type="GO" id="GO:0103117">
    <property type="term" value="F:UDP-3-O-acyl-N-acetylglucosamine deacetylase activity"/>
    <property type="evidence" value="ECO:0007669"/>
    <property type="project" value="UniProtKB-UniRule"/>
</dbReference>
<evidence type="ECO:0000256" key="12">
    <source>
        <dbReference type="HAMAP-Rule" id="MF_00388"/>
    </source>
</evidence>
<evidence type="ECO:0000256" key="10">
    <source>
        <dbReference type="ARBA" id="ARBA00023098"/>
    </source>
</evidence>
<sequence>MIKQRTLKQTISTVGIGLHSGKKVSLTLHPMPVDFGIQFKRSDMPNSTPFKVSAEGVIETMLATKIASGPDSKETVSTVEHLMAALAAFGIDNVLIEVSAAEVPIMDGSSAPFVYLLQSAGTVDQEAPKRFIKIKKTVSVKEDDKVATLEPYNGFALDFTINFNHPVLNRTGDHVACDFSAKVFIEEFSRARTFGFMRDFEKMREYNLGLGGSLDNAIVVDDYRILNEGGLRYPDEFVRHKLLDAVGDLYQLGYPILGKFVGYKAGHRLNNLLIRELMSQPDAYEWVTCEEEEFSIFAQFTLPTFVHA</sequence>
<feature type="binding site" evidence="12">
    <location>
        <position position="240"/>
    </location>
    <ligand>
        <name>Zn(2+)</name>
        <dbReference type="ChEBI" id="CHEBI:29105"/>
    </ligand>
</feature>
<protein>
    <recommendedName>
        <fullName evidence="4 12">UDP-3-O-acyl-N-acetylglucosamine deacetylase</fullName>
        <shortName evidence="12">UDP-3-O-acyl-GlcNAc deacetylase</shortName>
        <ecNumber evidence="4 12">3.5.1.108</ecNumber>
    </recommendedName>
    <alternativeName>
        <fullName evidence="12">UDP-3-O-[R-3-hydroxymyristoyl]-N-acetylglucosamine deacetylase</fullName>
    </alternativeName>
</protein>
<comment type="caution">
    <text evidence="13">The sequence shown here is derived from an EMBL/GenBank/DDBJ whole genome shotgun (WGS) entry which is preliminary data.</text>
</comment>
<proteinExistence type="inferred from homology"/>
<dbReference type="GO" id="GO:0016020">
    <property type="term" value="C:membrane"/>
    <property type="evidence" value="ECO:0007669"/>
    <property type="project" value="GOC"/>
</dbReference>
<keyword evidence="10 12" id="KW-0443">Lipid metabolism</keyword>